<dbReference type="InterPro" id="IPR015424">
    <property type="entry name" value="PyrdxlP-dep_Trfase"/>
</dbReference>
<comment type="subunit">
    <text evidence="3 7">Homodimer.</text>
</comment>
<comment type="similarity">
    <text evidence="2">Belongs to the class-I pyridoxal-phosphate-dependent aminotransferase family.</text>
</comment>
<comment type="cofactor">
    <cofactor evidence="1">
        <name>pyridoxal 5'-phosphate</name>
        <dbReference type="ChEBI" id="CHEBI:597326"/>
    </cofactor>
</comment>
<dbReference type="CDD" id="cd00609">
    <property type="entry name" value="AAT_like"/>
    <property type="match status" value="1"/>
</dbReference>
<proteinExistence type="inferred from homology"/>
<dbReference type="FunFam" id="3.40.640.10:FF:000066">
    <property type="entry name" value="Aspartate aminotransferase"/>
    <property type="match status" value="1"/>
</dbReference>
<dbReference type="Gene3D" id="3.40.640.10">
    <property type="entry name" value="Type I PLP-dependent aspartate aminotransferase-like (Major domain)"/>
    <property type="match status" value="1"/>
</dbReference>
<dbReference type="GO" id="GO:0030170">
    <property type="term" value="F:pyridoxal phosphate binding"/>
    <property type="evidence" value="ECO:0007669"/>
    <property type="project" value="InterPro"/>
</dbReference>
<name>A0A084QM37_STAC4</name>
<dbReference type="PROSITE" id="PS00105">
    <property type="entry name" value="AA_TRANSFER_CLASS_1"/>
    <property type="match status" value="1"/>
</dbReference>
<keyword evidence="6" id="KW-0663">Pyridoxal phosphate</keyword>
<dbReference type="HOGENOM" id="CLU_032440_1_2_1"/>
<gene>
    <name evidence="9" type="ORF">S40285_05640</name>
</gene>
<comment type="miscellaneous">
    <text evidence="7">In eukaryotes there are cytoplasmic, mitochondrial and chloroplastic isozymes.</text>
</comment>
<dbReference type="PANTHER" id="PTHR11879:SF20">
    <property type="entry name" value="ASPARTATE AMINOTRANSFERASE"/>
    <property type="match status" value="1"/>
</dbReference>
<evidence type="ECO:0000313" key="9">
    <source>
        <dbReference type="EMBL" id="KFA65022.1"/>
    </source>
</evidence>
<dbReference type="Proteomes" id="UP000028524">
    <property type="component" value="Unassembled WGS sequence"/>
</dbReference>
<evidence type="ECO:0000256" key="6">
    <source>
        <dbReference type="ARBA" id="ARBA00022898"/>
    </source>
</evidence>
<dbReference type="InterPro" id="IPR015422">
    <property type="entry name" value="PyrdxlP-dep_Trfase_small"/>
</dbReference>
<keyword evidence="4 7" id="KW-0032">Aminotransferase</keyword>
<dbReference type="NCBIfam" id="NF006719">
    <property type="entry name" value="PRK09257.1"/>
    <property type="match status" value="1"/>
</dbReference>
<dbReference type="SUPFAM" id="SSF53383">
    <property type="entry name" value="PLP-dependent transferases"/>
    <property type="match status" value="1"/>
</dbReference>
<dbReference type="PANTHER" id="PTHR11879">
    <property type="entry name" value="ASPARTATE AMINOTRANSFERASE"/>
    <property type="match status" value="1"/>
</dbReference>
<evidence type="ECO:0000256" key="2">
    <source>
        <dbReference type="ARBA" id="ARBA00007441"/>
    </source>
</evidence>
<dbReference type="OrthoDB" id="550424at2759"/>
<dbReference type="InterPro" id="IPR015421">
    <property type="entry name" value="PyrdxlP-dep_Trfase_major"/>
</dbReference>
<dbReference type="EC" id="2.6.1.1" evidence="7"/>
<evidence type="ECO:0000256" key="1">
    <source>
        <dbReference type="ARBA" id="ARBA00001933"/>
    </source>
</evidence>
<organism evidence="9 10">
    <name type="scientific">Stachybotrys chlorohalonatus (strain IBT 40285)</name>
    <dbReference type="NCBI Taxonomy" id="1283841"/>
    <lineage>
        <taxon>Eukaryota</taxon>
        <taxon>Fungi</taxon>
        <taxon>Dikarya</taxon>
        <taxon>Ascomycota</taxon>
        <taxon>Pezizomycotina</taxon>
        <taxon>Sordariomycetes</taxon>
        <taxon>Hypocreomycetidae</taxon>
        <taxon>Hypocreales</taxon>
        <taxon>Stachybotryaceae</taxon>
        <taxon>Stachybotrys</taxon>
    </lineage>
</organism>
<dbReference type="GO" id="GO:0006532">
    <property type="term" value="P:aspartate biosynthetic process"/>
    <property type="evidence" value="ECO:0007669"/>
    <property type="project" value="TreeGrafter"/>
</dbReference>
<keyword evidence="10" id="KW-1185">Reference proteome</keyword>
<dbReference type="InterPro" id="IPR004839">
    <property type="entry name" value="Aminotransferase_I/II_large"/>
</dbReference>
<dbReference type="FunFam" id="3.90.1150.10:FF:000001">
    <property type="entry name" value="Aspartate aminotransferase"/>
    <property type="match status" value="1"/>
</dbReference>
<dbReference type="PRINTS" id="PR00799">
    <property type="entry name" value="TRANSAMINASE"/>
</dbReference>
<dbReference type="STRING" id="1283841.A0A084QM37"/>
<evidence type="ECO:0000313" key="10">
    <source>
        <dbReference type="Proteomes" id="UP000028524"/>
    </source>
</evidence>
<evidence type="ECO:0000256" key="4">
    <source>
        <dbReference type="ARBA" id="ARBA00022576"/>
    </source>
</evidence>
<sequence>MDGKSISCFSALPQVETDEVFSLLAAFRSDINPQCVNLGAGVYCSDEGKSWPLRVVERVEEELSEHKDSGRHDYLPIEGDPRFLAVARRLTFSTGAAFPTGQEQPTERQVVSVQTVSGTGANHLGARLLTENLQPRCVWLSNPTWANHHTIWQSLGVPQRTYPYYNASSNSIDFDAMIDVLEREALPQDVIVLHACAHNPTGLDPTKEQWIKIAELCQQKQLFPFFDSAYQGFASGDPDQDAWAVRYFHQLQPPMEMCVAQSFSKNFGLYGQRAGALHVVVNDLSQAERDNVKANLAHLIRTEYSVPPRYGSTIVRTILESESLTKEWLDDLQHISGRIRSMRLALYNELCRLGTPGSWRHIIDQIGMFSYTGLSPSEVEVLRTRFHIYMLSSGRISVAGLNSKNVKYVGAAIHAVRTDPPVAI</sequence>
<dbReference type="InterPro" id="IPR004838">
    <property type="entry name" value="NHTrfase_class1_PyrdxlP-BS"/>
</dbReference>
<dbReference type="AlphaFoldDB" id="A0A084QM37"/>
<dbReference type="Pfam" id="PF00155">
    <property type="entry name" value="Aminotran_1_2"/>
    <property type="match status" value="1"/>
</dbReference>
<accession>A0A084QM37</accession>
<reference evidence="9 10" key="1">
    <citation type="journal article" date="2014" name="BMC Genomics">
        <title>Comparative genome sequencing reveals chemotype-specific gene clusters in the toxigenic black mold Stachybotrys.</title>
        <authorList>
            <person name="Semeiks J."/>
            <person name="Borek D."/>
            <person name="Otwinowski Z."/>
            <person name="Grishin N.V."/>
        </authorList>
    </citation>
    <scope>NUCLEOTIDE SEQUENCE [LARGE SCALE GENOMIC DNA]</scope>
    <source>
        <strain evidence="9 10">IBT 40285</strain>
    </source>
</reference>
<dbReference type="InterPro" id="IPR000796">
    <property type="entry name" value="Asp_trans"/>
</dbReference>
<keyword evidence="5 7" id="KW-0808">Transferase</keyword>
<comment type="catalytic activity">
    <reaction evidence="7">
        <text>L-aspartate + 2-oxoglutarate = oxaloacetate + L-glutamate</text>
        <dbReference type="Rhea" id="RHEA:21824"/>
        <dbReference type="ChEBI" id="CHEBI:16452"/>
        <dbReference type="ChEBI" id="CHEBI:16810"/>
        <dbReference type="ChEBI" id="CHEBI:29985"/>
        <dbReference type="ChEBI" id="CHEBI:29991"/>
        <dbReference type="EC" id="2.6.1.1"/>
    </reaction>
</comment>
<dbReference type="GO" id="GO:0005829">
    <property type="term" value="C:cytosol"/>
    <property type="evidence" value="ECO:0007669"/>
    <property type="project" value="TreeGrafter"/>
</dbReference>
<dbReference type="OMA" id="PTWPIHE"/>
<evidence type="ECO:0000259" key="8">
    <source>
        <dbReference type="Pfam" id="PF00155"/>
    </source>
</evidence>
<dbReference type="GO" id="GO:0004069">
    <property type="term" value="F:L-aspartate:2-oxoglutarate aminotransferase activity"/>
    <property type="evidence" value="ECO:0007669"/>
    <property type="project" value="UniProtKB-EC"/>
</dbReference>
<dbReference type="EMBL" id="KL660623">
    <property type="protein sequence ID" value="KFA65022.1"/>
    <property type="molecule type" value="Genomic_DNA"/>
</dbReference>
<evidence type="ECO:0000256" key="3">
    <source>
        <dbReference type="ARBA" id="ARBA00011738"/>
    </source>
</evidence>
<evidence type="ECO:0000256" key="5">
    <source>
        <dbReference type="ARBA" id="ARBA00022679"/>
    </source>
</evidence>
<dbReference type="InParanoid" id="A0A084QM37"/>
<feature type="domain" description="Aminotransferase class I/classII large" evidence="8">
    <location>
        <begin position="34"/>
        <end position="412"/>
    </location>
</feature>
<dbReference type="Gene3D" id="3.90.1150.10">
    <property type="entry name" value="Aspartate Aminotransferase, domain 1"/>
    <property type="match status" value="1"/>
</dbReference>
<protein>
    <recommendedName>
        <fullName evidence="7">Aspartate aminotransferase</fullName>
        <ecNumber evidence="7">2.6.1.1</ecNumber>
    </recommendedName>
</protein>
<evidence type="ECO:0000256" key="7">
    <source>
        <dbReference type="RuleBase" id="RU000480"/>
    </source>
</evidence>